<dbReference type="AlphaFoldDB" id="A0A0M3HQH2"/>
<evidence type="ECO:0000313" key="1">
    <source>
        <dbReference type="Proteomes" id="UP000036681"/>
    </source>
</evidence>
<sequence length="178" mass="20283">MIPTSYFTADWKPCAQDRVLTVMQYCRRLEVVGERSKVRGYRLPQNKCLFMMPESVVLHTDPQLQFLHHVSVDDFCVGSRAALAGDMTVSSERASLASKSWSEAIPKRLRRKTAAELRRAYRPAPPQLSRVISWSLVVKLEAVKNIGYEQWCNRCVSEQYDSRANSSCVTLKHLFVSG</sequence>
<evidence type="ECO:0000313" key="2">
    <source>
        <dbReference type="WBParaSite" id="ALUE_0000435301-mRNA-1"/>
    </source>
</evidence>
<name>A0A0M3HQH2_ASCLU</name>
<protein>
    <submittedName>
        <fullName evidence="2">CABIT domain-containing protein</fullName>
    </submittedName>
</protein>
<proteinExistence type="predicted"/>
<dbReference type="Proteomes" id="UP000036681">
    <property type="component" value="Unplaced"/>
</dbReference>
<dbReference type="WBParaSite" id="ALUE_0000435301-mRNA-1">
    <property type="protein sequence ID" value="ALUE_0000435301-mRNA-1"/>
    <property type="gene ID" value="ALUE_0000435301"/>
</dbReference>
<organism evidence="1 2">
    <name type="scientific">Ascaris lumbricoides</name>
    <name type="common">Giant roundworm</name>
    <dbReference type="NCBI Taxonomy" id="6252"/>
    <lineage>
        <taxon>Eukaryota</taxon>
        <taxon>Metazoa</taxon>
        <taxon>Ecdysozoa</taxon>
        <taxon>Nematoda</taxon>
        <taxon>Chromadorea</taxon>
        <taxon>Rhabditida</taxon>
        <taxon>Spirurina</taxon>
        <taxon>Ascaridomorpha</taxon>
        <taxon>Ascaridoidea</taxon>
        <taxon>Ascarididae</taxon>
        <taxon>Ascaris</taxon>
    </lineage>
</organism>
<reference evidence="2" key="1">
    <citation type="submission" date="2017-02" db="UniProtKB">
        <authorList>
            <consortium name="WormBaseParasite"/>
        </authorList>
    </citation>
    <scope>IDENTIFICATION</scope>
</reference>
<keyword evidence="1" id="KW-1185">Reference proteome</keyword>
<accession>A0A0M3HQH2</accession>